<dbReference type="Pfam" id="PF04324">
    <property type="entry name" value="Fer2_BFD"/>
    <property type="match status" value="1"/>
</dbReference>
<dbReference type="PANTHER" id="PTHR43105">
    <property type="entry name" value="RESPIRATORY NITRATE REDUCTASE"/>
    <property type="match status" value="1"/>
</dbReference>
<dbReference type="InterPro" id="IPR007419">
    <property type="entry name" value="BFD-like_2Fe2S-bd_dom"/>
</dbReference>
<dbReference type="InterPro" id="IPR006657">
    <property type="entry name" value="MoPterin_dinucl-bd_dom"/>
</dbReference>
<dbReference type="EMBL" id="CP157484">
    <property type="protein sequence ID" value="XBO39893.1"/>
    <property type="molecule type" value="Genomic_DNA"/>
</dbReference>
<proteinExistence type="inferred from homology"/>
<dbReference type="GO" id="GO:0051539">
    <property type="term" value="F:4 iron, 4 sulfur cluster binding"/>
    <property type="evidence" value="ECO:0007669"/>
    <property type="project" value="UniProtKB-KW"/>
</dbReference>
<evidence type="ECO:0000256" key="4">
    <source>
        <dbReference type="ARBA" id="ARBA00022485"/>
    </source>
</evidence>
<dbReference type="GO" id="GO:0045333">
    <property type="term" value="P:cellular respiration"/>
    <property type="evidence" value="ECO:0007669"/>
    <property type="project" value="UniProtKB-ARBA"/>
</dbReference>
<dbReference type="PROSITE" id="PS51669">
    <property type="entry name" value="4FE4S_MOW_BIS_MGD"/>
    <property type="match status" value="1"/>
</dbReference>
<dbReference type="InterPro" id="IPR006963">
    <property type="entry name" value="Mopterin_OxRdtase_4Fe-4S_dom"/>
</dbReference>
<dbReference type="Gene3D" id="3.40.228.10">
    <property type="entry name" value="Dimethylsulfoxide Reductase, domain 2"/>
    <property type="match status" value="1"/>
</dbReference>
<keyword evidence="4" id="KW-0004">4Fe-4S</keyword>
<dbReference type="GO" id="GO:0046872">
    <property type="term" value="F:metal ion binding"/>
    <property type="evidence" value="ECO:0007669"/>
    <property type="project" value="UniProtKB-KW"/>
</dbReference>
<dbReference type="Pfam" id="PF01568">
    <property type="entry name" value="Molydop_binding"/>
    <property type="match status" value="1"/>
</dbReference>
<dbReference type="GO" id="GO:0016020">
    <property type="term" value="C:membrane"/>
    <property type="evidence" value="ECO:0007669"/>
    <property type="project" value="TreeGrafter"/>
</dbReference>
<dbReference type="AlphaFoldDB" id="A0AAU7JHX3"/>
<keyword evidence="8" id="KW-0408">Iron</keyword>
<evidence type="ECO:0000256" key="10">
    <source>
        <dbReference type="ARBA" id="ARBA00023063"/>
    </source>
</evidence>
<evidence type="ECO:0000256" key="5">
    <source>
        <dbReference type="ARBA" id="ARBA00022505"/>
    </source>
</evidence>
<organism evidence="12">
    <name type="scientific">Alsobacter sp. KACC 23698</name>
    <dbReference type="NCBI Taxonomy" id="3149229"/>
    <lineage>
        <taxon>Bacteria</taxon>
        <taxon>Pseudomonadati</taxon>
        <taxon>Pseudomonadota</taxon>
        <taxon>Alphaproteobacteria</taxon>
        <taxon>Hyphomicrobiales</taxon>
        <taxon>Alsobacteraceae</taxon>
        <taxon>Alsobacter</taxon>
    </lineage>
</organism>
<dbReference type="PROSITE" id="PS00551">
    <property type="entry name" value="MOLYBDOPTERIN_PROK_1"/>
    <property type="match status" value="1"/>
</dbReference>
<dbReference type="Gene3D" id="1.10.10.1100">
    <property type="entry name" value="BFD-like [2Fe-2S]-binding domain"/>
    <property type="match status" value="1"/>
</dbReference>
<keyword evidence="7" id="KW-0560">Oxidoreductase</keyword>
<keyword evidence="5" id="KW-0500">Molybdenum</keyword>
<accession>A0AAU7JHX3</accession>
<dbReference type="SUPFAM" id="SSF53706">
    <property type="entry name" value="Formate dehydrogenase/DMSO reductase, domains 1-3"/>
    <property type="match status" value="1"/>
</dbReference>
<dbReference type="InterPro" id="IPR027467">
    <property type="entry name" value="MopterinOxRdtase_cofactor_BS"/>
</dbReference>
<dbReference type="InterPro" id="IPR041854">
    <property type="entry name" value="BFD-like_2Fe2S-bd_dom_sf"/>
</dbReference>
<keyword evidence="9" id="KW-0411">Iron-sulfur</keyword>
<evidence type="ECO:0000259" key="11">
    <source>
        <dbReference type="PROSITE" id="PS51669"/>
    </source>
</evidence>
<evidence type="ECO:0000256" key="1">
    <source>
        <dbReference type="ARBA" id="ARBA00001942"/>
    </source>
</evidence>
<protein>
    <submittedName>
        <fullName evidence="12">Molybdopterin-dependent oxidoreductase</fullName>
    </submittedName>
</protein>
<feature type="domain" description="4Fe-4S Mo/W bis-MGD-type" evidence="11">
    <location>
        <begin position="1"/>
        <end position="57"/>
    </location>
</feature>
<evidence type="ECO:0000256" key="3">
    <source>
        <dbReference type="ARBA" id="ARBA00008747"/>
    </source>
</evidence>
<dbReference type="Pfam" id="PF00384">
    <property type="entry name" value="Molybdopterin"/>
    <property type="match status" value="1"/>
</dbReference>
<dbReference type="GO" id="GO:1990204">
    <property type="term" value="C:oxidoreductase complex"/>
    <property type="evidence" value="ECO:0007669"/>
    <property type="project" value="UniProtKB-ARBA"/>
</dbReference>
<evidence type="ECO:0000256" key="6">
    <source>
        <dbReference type="ARBA" id="ARBA00022723"/>
    </source>
</evidence>
<name>A0AAU7JHX3_9HYPH</name>
<keyword evidence="6" id="KW-0479">Metal-binding</keyword>
<dbReference type="PANTHER" id="PTHR43105:SF9">
    <property type="entry name" value="NADPH-FE(3+) OXIDOREDUCTASE SUBUNIT ALPHA"/>
    <property type="match status" value="1"/>
</dbReference>
<comment type="cofactor">
    <cofactor evidence="2">
        <name>[4Fe-4S] cluster</name>
        <dbReference type="ChEBI" id="CHEBI:49883"/>
    </cofactor>
</comment>
<evidence type="ECO:0000256" key="8">
    <source>
        <dbReference type="ARBA" id="ARBA00023004"/>
    </source>
</evidence>
<dbReference type="GO" id="GO:0042128">
    <property type="term" value="P:nitrate assimilation"/>
    <property type="evidence" value="ECO:0007669"/>
    <property type="project" value="UniProtKB-KW"/>
</dbReference>
<comment type="cofactor">
    <cofactor evidence="1">
        <name>Mo-bis(molybdopterin guanine dinucleotide)</name>
        <dbReference type="ChEBI" id="CHEBI:60539"/>
    </cofactor>
</comment>
<dbReference type="GO" id="GO:0043546">
    <property type="term" value="F:molybdopterin cofactor binding"/>
    <property type="evidence" value="ECO:0007669"/>
    <property type="project" value="InterPro"/>
</dbReference>
<evidence type="ECO:0000256" key="7">
    <source>
        <dbReference type="ARBA" id="ARBA00023002"/>
    </source>
</evidence>
<dbReference type="SUPFAM" id="SSF50692">
    <property type="entry name" value="ADC-like"/>
    <property type="match status" value="1"/>
</dbReference>
<keyword evidence="10" id="KW-0534">Nitrate assimilation</keyword>
<gene>
    <name evidence="12" type="ORF">ABEG18_03685</name>
</gene>
<dbReference type="CDD" id="cd02791">
    <property type="entry name" value="MopB_CT_Nitrate-R-NapA-like"/>
    <property type="match status" value="1"/>
</dbReference>
<comment type="similarity">
    <text evidence="3">Belongs to the prokaryotic molybdopterin-containing oxidoreductase family. NasA/NapA/NarB subfamily.</text>
</comment>
<dbReference type="Gene3D" id="3.40.50.740">
    <property type="match status" value="1"/>
</dbReference>
<dbReference type="Gene3D" id="2.40.40.20">
    <property type="match status" value="1"/>
</dbReference>
<dbReference type="Gene3D" id="2.20.25.90">
    <property type="entry name" value="ADC-like domains"/>
    <property type="match status" value="1"/>
</dbReference>
<evidence type="ECO:0000313" key="12">
    <source>
        <dbReference type="EMBL" id="XBO39893.1"/>
    </source>
</evidence>
<dbReference type="InterPro" id="IPR041957">
    <property type="entry name" value="CT_Nitrate-R-NapA-like"/>
</dbReference>
<dbReference type="InterPro" id="IPR009010">
    <property type="entry name" value="Asp_de-COase-like_dom_sf"/>
</dbReference>
<dbReference type="CDD" id="cd02754">
    <property type="entry name" value="MopB_Nitrate-R-NapA-like"/>
    <property type="match status" value="1"/>
</dbReference>
<dbReference type="Pfam" id="PF04879">
    <property type="entry name" value="Molybdop_Fe4S4"/>
    <property type="match status" value="1"/>
</dbReference>
<dbReference type="SMART" id="SM00926">
    <property type="entry name" value="Molybdop_Fe4S4"/>
    <property type="match status" value="1"/>
</dbReference>
<evidence type="ECO:0000256" key="9">
    <source>
        <dbReference type="ARBA" id="ARBA00023014"/>
    </source>
</evidence>
<evidence type="ECO:0000256" key="2">
    <source>
        <dbReference type="ARBA" id="ARBA00001966"/>
    </source>
</evidence>
<dbReference type="InterPro" id="IPR006656">
    <property type="entry name" value="Mopterin_OxRdtase"/>
</dbReference>
<dbReference type="RefSeq" id="WP_406856745.1">
    <property type="nucleotide sequence ID" value="NZ_CP157484.1"/>
</dbReference>
<reference evidence="12" key="1">
    <citation type="submission" date="2024-05" db="EMBL/GenBank/DDBJ databases">
        <authorList>
            <person name="Kim S."/>
            <person name="Heo J."/>
            <person name="Choi H."/>
            <person name="Choi Y."/>
            <person name="Kwon S.-W."/>
            <person name="Kim Y."/>
        </authorList>
    </citation>
    <scope>NUCLEOTIDE SEQUENCE</scope>
    <source>
        <strain evidence="12">KACC 23698</strain>
    </source>
</reference>
<sequence>MTPTRTTCPYCGVGCGVLATPDGQGVAAIAGDPEHPANFGRLCSKGSALGETLGLQTRLLYPMMRDAGGALRRASWDAALDRVAEGFADAVRQHGPDSVAFYLSGQLLTEDYYVANKLMKGFIGSANVDTNSRLCMASSVAGHKRAFGSDTVPGCYEDLDRADLLVLVGSNAAWCHPVLHQRMQAARQERGARLVVIDPRGTATGEGADLHLPVRHGQDATLFAGLLVHLADQSRIDRAYVDAHTAGFDEALAAARLLAPDLETAAARTGVPAADLARFYGLWAGTERVVTLYSQGVNQAAQGVDKVNAILNCHLATGRIGREGMGPFSLTGQPNAMGGREVGGLANQLAAHMGFSPAEVARVGAFWGAPRMATREGLKAVQLFEAVERGAVKALWVMGTNPAVSLPRADAMRAALSRLDLLVVSENVASTDTTSGGAHVLLPAAAWGEKDGTVTNSERRISRQRAFLPLPGEAKPDWWALSQVAARLGWGDAFAYDGPAAIFREHAALSAHENDGARDFDIGGLAALTAPAYDDMRPTQWPLRAAAHASLEGEASASSGAARLFGDGRFFTSDGRARFVAVGPASAPATTPDYPLVLNTGRIRDQWHTMTRTGLSPRLGAHRPEPTLEAHPRDAARFGLVDGGLARVISAHGAATLRVAVTASQAPGGVFAPIHWNGETAADARVGSLVHAVTDPVSGQPDSKATPCRVEPVAAPLTGFVLSRRRFPLPREAFWAWAAIEGGFVARIAGDLPAERVGEALAAAFPDAETARYLDAAASVSRLACFADDRLAAVAYLERDGAEPAWSGLLELWRKPRLDRRDRLVALSGVAAPAGSDEGPTVCACFGVGANRIRAAIRNGCRDAAAIGASLKAGTNCGSCIPELKRLVTEDTRHVALAGE</sequence>
<dbReference type="GO" id="GO:0016491">
    <property type="term" value="F:oxidoreductase activity"/>
    <property type="evidence" value="ECO:0007669"/>
    <property type="project" value="UniProtKB-KW"/>
</dbReference>
<dbReference type="InterPro" id="IPR050123">
    <property type="entry name" value="Prok_molybdopt-oxidoreductase"/>
</dbReference>